<comment type="pathway">
    <text evidence="1">Glycan metabolism; pectin degradation; 2-dehydro-3-deoxy-D-gluconate from pectin: step 1/5.</text>
</comment>
<dbReference type="GO" id="GO:0042545">
    <property type="term" value="P:cell wall modification"/>
    <property type="evidence" value="ECO:0007669"/>
    <property type="project" value="InterPro"/>
</dbReference>
<evidence type="ECO:0000256" key="2">
    <source>
        <dbReference type="ARBA" id="ARBA00008891"/>
    </source>
</evidence>
<dbReference type="PANTHER" id="PTHR31321:SF131">
    <property type="entry name" value="OS07G0655600 PROTEIN"/>
    <property type="match status" value="1"/>
</dbReference>
<dbReference type="Pfam" id="PF01095">
    <property type="entry name" value="Pectinesterase"/>
    <property type="match status" value="1"/>
</dbReference>
<gene>
    <name evidence="7" type="ORF">QYE76_016884</name>
</gene>
<dbReference type="InterPro" id="IPR000070">
    <property type="entry name" value="Pectinesterase_cat"/>
</dbReference>
<proteinExistence type="inferred from homology"/>
<name>A0AAD8VB59_LOLMU</name>
<protein>
    <recommendedName>
        <fullName evidence="3">pectinesterase</fullName>
        <ecNumber evidence="3">3.1.1.11</ecNumber>
    </recommendedName>
</protein>
<dbReference type="Gene3D" id="2.160.20.10">
    <property type="entry name" value="Single-stranded right-handed beta-helix, Pectin lyase-like"/>
    <property type="match status" value="1"/>
</dbReference>
<evidence type="ECO:0000256" key="4">
    <source>
        <dbReference type="ARBA" id="ARBA00022801"/>
    </source>
</evidence>
<comment type="caution">
    <text evidence="7">The sequence shown here is derived from an EMBL/GenBank/DDBJ whole genome shotgun (WGS) entry which is preliminary data.</text>
</comment>
<keyword evidence="8" id="KW-1185">Reference proteome</keyword>
<accession>A0AAD8VB59</accession>
<dbReference type="InterPro" id="IPR011050">
    <property type="entry name" value="Pectin_lyase_fold/virulence"/>
</dbReference>
<dbReference type="GO" id="GO:0030599">
    <property type="term" value="F:pectinesterase activity"/>
    <property type="evidence" value="ECO:0007669"/>
    <property type="project" value="UniProtKB-EC"/>
</dbReference>
<organism evidence="7 8">
    <name type="scientific">Lolium multiflorum</name>
    <name type="common">Italian ryegrass</name>
    <name type="synonym">Lolium perenne subsp. multiflorum</name>
    <dbReference type="NCBI Taxonomy" id="4521"/>
    <lineage>
        <taxon>Eukaryota</taxon>
        <taxon>Viridiplantae</taxon>
        <taxon>Streptophyta</taxon>
        <taxon>Embryophyta</taxon>
        <taxon>Tracheophyta</taxon>
        <taxon>Spermatophyta</taxon>
        <taxon>Magnoliopsida</taxon>
        <taxon>Liliopsida</taxon>
        <taxon>Poales</taxon>
        <taxon>Poaceae</taxon>
        <taxon>BOP clade</taxon>
        <taxon>Pooideae</taxon>
        <taxon>Poodae</taxon>
        <taxon>Poeae</taxon>
        <taxon>Poeae Chloroplast Group 2 (Poeae type)</taxon>
        <taxon>Loliodinae</taxon>
        <taxon>Loliinae</taxon>
        <taxon>Lolium</taxon>
    </lineage>
</organism>
<sequence>MVCERKPGWVTAHARLHAGSPGGLVFKGGEVRGSGRLCLGRAWNQYATVVFYHVNMTDVVVPQGWEAWKKRRRRETFREPLIAG</sequence>
<dbReference type="SUPFAM" id="SSF51126">
    <property type="entry name" value="Pectin lyase-like"/>
    <property type="match status" value="1"/>
</dbReference>
<evidence type="ECO:0000313" key="8">
    <source>
        <dbReference type="Proteomes" id="UP001231189"/>
    </source>
</evidence>
<dbReference type="Proteomes" id="UP001231189">
    <property type="component" value="Unassembled WGS sequence"/>
</dbReference>
<dbReference type="InterPro" id="IPR012334">
    <property type="entry name" value="Pectin_lyas_fold"/>
</dbReference>
<dbReference type="EMBL" id="JAUUTY010000495">
    <property type="protein sequence ID" value="KAK1601172.1"/>
    <property type="molecule type" value="Genomic_DNA"/>
</dbReference>
<evidence type="ECO:0000256" key="5">
    <source>
        <dbReference type="ARBA" id="ARBA00023085"/>
    </source>
</evidence>
<evidence type="ECO:0000313" key="7">
    <source>
        <dbReference type="EMBL" id="KAK1601172.1"/>
    </source>
</evidence>
<evidence type="ECO:0000256" key="3">
    <source>
        <dbReference type="ARBA" id="ARBA00013229"/>
    </source>
</evidence>
<dbReference type="GO" id="GO:0045490">
    <property type="term" value="P:pectin catabolic process"/>
    <property type="evidence" value="ECO:0007669"/>
    <property type="project" value="TreeGrafter"/>
</dbReference>
<keyword evidence="4" id="KW-0378">Hydrolase</keyword>
<feature type="domain" description="Pectinesterase catalytic" evidence="6">
    <location>
        <begin position="8"/>
        <end position="75"/>
    </location>
</feature>
<evidence type="ECO:0000259" key="6">
    <source>
        <dbReference type="Pfam" id="PF01095"/>
    </source>
</evidence>
<comment type="similarity">
    <text evidence="2">Belongs to the pectinesterase family.</text>
</comment>
<dbReference type="PANTHER" id="PTHR31321">
    <property type="entry name" value="ACYL-COA THIOESTER HYDROLASE YBHC-RELATED"/>
    <property type="match status" value="1"/>
</dbReference>
<dbReference type="AlphaFoldDB" id="A0AAD8VB59"/>
<evidence type="ECO:0000256" key="1">
    <source>
        <dbReference type="ARBA" id="ARBA00005184"/>
    </source>
</evidence>
<reference evidence="7" key="1">
    <citation type="submission" date="2023-07" db="EMBL/GenBank/DDBJ databases">
        <title>A chromosome-level genome assembly of Lolium multiflorum.</title>
        <authorList>
            <person name="Chen Y."/>
            <person name="Copetti D."/>
            <person name="Kolliker R."/>
            <person name="Studer B."/>
        </authorList>
    </citation>
    <scope>NUCLEOTIDE SEQUENCE</scope>
    <source>
        <strain evidence="7">02402/16</strain>
        <tissue evidence="7">Leaf</tissue>
    </source>
</reference>
<dbReference type="EC" id="3.1.1.11" evidence="3"/>
<keyword evidence="5" id="KW-0063">Aspartyl esterase</keyword>